<dbReference type="GeneID" id="40310296"/>
<evidence type="ECO:0000313" key="4">
    <source>
        <dbReference type="Proteomes" id="UP000224006"/>
    </source>
</evidence>
<feature type="transmembrane region" description="Helical" evidence="2">
    <location>
        <begin position="58"/>
        <end position="84"/>
    </location>
</feature>
<organism evidence="3 4">
    <name type="scientific">Besnoitia besnoiti</name>
    <name type="common">Apicomplexan protozoan</name>
    <dbReference type="NCBI Taxonomy" id="94643"/>
    <lineage>
        <taxon>Eukaryota</taxon>
        <taxon>Sar</taxon>
        <taxon>Alveolata</taxon>
        <taxon>Apicomplexa</taxon>
        <taxon>Conoidasida</taxon>
        <taxon>Coccidia</taxon>
        <taxon>Eucoccidiorida</taxon>
        <taxon>Eimeriorina</taxon>
        <taxon>Sarcocystidae</taxon>
        <taxon>Besnoitia</taxon>
    </lineage>
</organism>
<evidence type="ECO:0000313" key="3">
    <source>
        <dbReference type="EMBL" id="PFH35716.1"/>
    </source>
</evidence>
<feature type="compositionally biased region" description="Polar residues" evidence="1">
    <location>
        <begin position="454"/>
        <end position="471"/>
    </location>
</feature>
<name>A0A2A9MIC8_BESBE</name>
<dbReference type="RefSeq" id="XP_029219725.1">
    <property type="nucleotide sequence ID" value="XM_029363802.1"/>
</dbReference>
<feature type="compositionally biased region" description="Basic and acidic residues" evidence="1">
    <location>
        <begin position="411"/>
        <end position="423"/>
    </location>
</feature>
<gene>
    <name evidence="3" type="ORF">BESB_053670</name>
</gene>
<reference evidence="3 4" key="1">
    <citation type="submission" date="2017-09" db="EMBL/GenBank/DDBJ databases">
        <title>Genome sequencing of Besnoitia besnoiti strain Bb-Ger1.</title>
        <authorList>
            <person name="Schares G."/>
            <person name="Venepally P."/>
            <person name="Lorenzi H.A."/>
        </authorList>
    </citation>
    <scope>NUCLEOTIDE SEQUENCE [LARGE SCALE GENOMIC DNA]</scope>
    <source>
        <strain evidence="3 4">Bb-Ger1</strain>
    </source>
</reference>
<dbReference type="VEuPathDB" id="ToxoDB:BESB_053670"/>
<feature type="compositionally biased region" description="Basic and acidic residues" evidence="1">
    <location>
        <begin position="501"/>
        <end position="516"/>
    </location>
</feature>
<feature type="compositionally biased region" description="Low complexity" evidence="1">
    <location>
        <begin position="529"/>
        <end position="539"/>
    </location>
</feature>
<feature type="region of interest" description="Disordered" evidence="1">
    <location>
        <begin position="1285"/>
        <end position="1319"/>
    </location>
</feature>
<feature type="compositionally biased region" description="Polar residues" evidence="1">
    <location>
        <begin position="424"/>
        <end position="436"/>
    </location>
</feature>
<keyword evidence="4" id="KW-1185">Reference proteome</keyword>
<keyword evidence="2" id="KW-0472">Membrane</keyword>
<dbReference type="KEGG" id="bbes:BESB_053670"/>
<feature type="compositionally biased region" description="Low complexity" evidence="1">
    <location>
        <begin position="96"/>
        <end position="114"/>
    </location>
</feature>
<feature type="region of interest" description="Disordered" evidence="1">
    <location>
        <begin position="1"/>
        <end position="48"/>
    </location>
</feature>
<sequence>MGLLAGARSPAPPALLTKAAPADSGCRGPSETQRRFSSVQKGEADEAPPSTFAKLPRFWVVLVLFVGQAVSVFCLGSVFGFVFLGDYLRNREHPSRSSLSHSSLPAAVSPLPTSRGPVPSAPFSRRPSLSPRQSADVRSESEEKASAPFSTADEGMLPVNFGELFDSWDSPFSLAAAPHSSVDGGDEGAPFIFAPADPLRSPFLSASFASELARPSQPRAPLSSLLAALAPGERRRRLEARDESEPLKGSPGADEATAKASPAGVAGPAGPVGGDLKGFEASLGLKGPEAPPVFRGSADVWRSQPRGRRSSFAVWDMSGEDADVFDGYANEDQLREMWSKHSGSMDDDDYEDDDPATLAAPAFFERVGRPGYASTHSKSGSAESPGEHKGSAEGPSDSKTGSAAGALRVGSPKEGRLYSHEESLSGQMRSPHASPSPSGPRGGVAPGAPEQPLASGQSSDSSAARGAQQSEGDAARRTPPSAGGASGAATKVQEGGAGGDGADRRAQVSPTERHATSAETPIGQDPSSGTARAPEPAAGGAAGGRDGPRVNSAGTSTLELNPDETDKHKKRPPSKRSISKTRKGRKDKSHRSRSNDVSPASQGVLQRMWITRERLGKLAKKKLRKFHSAMTRRHVCKYLKSNQQYRVWFTLAVLFGLEWPFYSYSDGGGARFLRALLDQTRSFGPPVNSSSLVRRRYEEFRDCGMPQAFEHGLTLLVDALPSGAELPDVLKAAAQHTTFRKVLFAMGDVHVPFDGRDSLVHVFDMVEDAMGLAWGKDVFLGKEPSANTGFKPFTPDELYYKYIFAFSESRRYFSMVLLLSRAMRQHVSQKPHNGIILLLVEQPQVLSGIPSSFSNGSNAREAPTYPAYRGSGLRRLSAQWSSPSGRRDPGAPLAGREPLVVRETDQESFQRLQDFQLLQEQVRQSVLMKLESAIVRFYPTSKTIRRDIVTLPDVRVSGFFARSAEGRTHEKGLAGLEIDFDLMEKFKKQTPPNGVLIQVTLLDSWATQPIEKWPDVMDPSKTLVSSYTATQLLKSELMWDQSLSTFEWGRTKFIYSTISEVFEYEKIDIVNRIAFDPDIQVMLLQSYSDFAVNGKEEGMLAKIVEVLQRKPLGHSGVPREFSPDRIVLQGTATPLDRHGGGKGPLYRKMQFGAGIDYAEVLEVEKAIREHTIMLHIKIVGLGHAAAEDWRGLKAHEILNRLAQRFRGTFEIHYVNPGKPPQSPQIAARSAKCATGIPEWILAVAVLATASFFVIFIILLMYHRQLDVPWWLSCWCSRFSPWEKDACDKGSNCSSDTEDSTGEGDPDHSSAASGADDESGKARLMTHITEEEYAWADDSFSRGAPRQRMPGSGSASFDHAAHSGLRSPYVSGPKSGGGGRSSSAELGAVFSPSSSTSSLGVPRSGARGYDDPSMGHPVTPPSHLNSIPVVRTPTLTKAVSRRLGAESGFVTPTNRGNGAE</sequence>
<feature type="region of interest" description="Disordered" evidence="1">
    <location>
        <begin position="94"/>
        <end position="149"/>
    </location>
</feature>
<feature type="compositionally biased region" description="Polar residues" evidence="1">
    <location>
        <begin position="1449"/>
        <end position="1459"/>
    </location>
</feature>
<evidence type="ECO:0008006" key="5">
    <source>
        <dbReference type="Google" id="ProtNLM"/>
    </source>
</evidence>
<dbReference type="EMBL" id="NWUJ01000004">
    <property type="protein sequence ID" value="PFH35716.1"/>
    <property type="molecule type" value="Genomic_DNA"/>
</dbReference>
<dbReference type="OrthoDB" id="333299at2759"/>
<proteinExistence type="predicted"/>
<keyword evidence="2" id="KW-0812">Transmembrane</keyword>
<feature type="compositionally biased region" description="Basic and acidic residues" evidence="1">
    <location>
        <begin position="135"/>
        <end position="145"/>
    </location>
</feature>
<dbReference type="Proteomes" id="UP000224006">
    <property type="component" value="Chromosome IV"/>
</dbReference>
<feature type="compositionally biased region" description="Basic residues" evidence="1">
    <location>
        <begin position="568"/>
        <end position="592"/>
    </location>
</feature>
<protein>
    <recommendedName>
        <fullName evidence="5">Transmembrane protein</fullName>
    </recommendedName>
</protein>
<comment type="caution">
    <text evidence="3">The sequence shown here is derived from an EMBL/GenBank/DDBJ whole genome shotgun (WGS) entry which is preliminary data.</text>
</comment>
<feature type="region of interest" description="Disordered" evidence="1">
    <location>
        <begin position="233"/>
        <end position="309"/>
    </location>
</feature>
<feature type="region of interest" description="Disordered" evidence="1">
    <location>
        <begin position="339"/>
        <end position="603"/>
    </location>
</feature>
<evidence type="ECO:0000256" key="1">
    <source>
        <dbReference type="SAM" id="MobiDB-lite"/>
    </source>
</evidence>
<feature type="transmembrane region" description="Helical" evidence="2">
    <location>
        <begin position="1239"/>
        <end position="1261"/>
    </location>
</feature>
<feature type="region of interest" description="Disordered" evidence="1">
    <location>
        <begin position="1338"/>
        <end position="1459"/>
    </location>
</feature>
<evidence type="ECO:0000256" key="2">
    <source>
        <dbReference type="SAM" id="Phobius"/>
    </source>
</evidence>
<accession>A0A2A9MIC8</accession>
<feature type="compositionally biased region" description="Acidic residues" evidence="1">
    <location>
        <begin position="345"/>
        <end position="355"/>
    </location>
</feature>
<keyword evidence="2" id="KW-1133">Transmembrane helix</keyword>